<reference evidence="11" key="1">
    <citation type="submission" date="2020-05" db="EMBL/GenBank/DDBJ databases">
        <title>Phylogenomic resolution of chytrid fungi.</title>
        <authorList>
            <person name="Stajich J.E."/>
            <person name="Amses K."/>
            <person name="Simmons R."/>
            <person name="Seto K."/>
            <person name="Myers J."/>
            <person name="Bonds A."/>
            <person name="Quandt C.A."/>
            <person name="Barry K."/>
            <person name="Liu P."/>
            <person name="Grigoriev I."/>
            <person name="Longcore J.E."/>
            <person name="James T.Y."/>
        </authorList>
    </citation>
    <scope>NUCLEOTIDE SEQUENCE</scope>
    <source>
        <strain evidence="11">JEL0379</strain>
    </source>
</reference>
<keyword evidence="5 7" id="KW-0378">Hydrolase</keyword>
<dbReference type="InterPro" id="IPR050727">
    <property type="entry name" value="GH43_arabinanases"/>
</dbReference>
<dbReference type="AlphaFoldDB" id="A0AAD5XN16"/>
<accession>A0AAD5XN16</accession>
<evidence type="ECO:0000256" key="7">
    <source>
        <dbReference type="PIRNR" id="PIRNR026534"/>
    </source>
</evidence>
<name>A0AAD5XN16_9FUNG</name>
<evidence type="ECO:0000256" key="4">
    <source>
        <dbReference type="ARBA" id="ARBA00012586"/>
    </source>
</evidence>
<protein>
    <recommendedName>
        <fullName evidence="4 7">Arabinan endo-1,5-alpha-L-arabinosidase</fullName>
        <ecNumber evidence="4 7">3.2.1.99</ecNumber>
    </recommendedName>
</protein>
<evidence type="ECO:0000313" key="11">
    <source>
        <dbReference type="EMBL" id="KAJ3178475.1"/>
    </source>
</evidence>
<sequence length="331" mass="35493">MHKHGVLVTLLISFLFLAASASANLATDVPAVFRRTSSVVNPQSATGSGVGVHDPSMVRTLSGLYILYGTAPGISISTSKDRRNWVAAGTAFSGSPWADHLTGPNGNLWAPDVTFTGGKFVMYYCASQFGTQNSEIYMATSPTGLANSWTHHGVVISSSPAVGFNAIDPGLTVTQDKWYLSFGSFFNGIHQIELNPSTGMPVNVNNIKNLARRNVPSGAVEASTIYRAGGYYYLMVSWDLCCRGRASTYRMMVGRSSSPSGPFLDQSGVDMVKGGGTELMGSHNFVHGPGGQSIFHDKHGMVVVYHWYHDDNSHSLGINNLAHVNGWPVIL</sequence>
<evidence type="ECO:0000256" key="5">
    <source>
        <dbReference type="ARBA" id="ARBA00022801"/>
    </source>
</evidence>
<evidence type="ECO:0000256" key="6">
    <source>
        <dbReference type="ARBA" id="ARBA00023295"/>
    </source>
</evidence>
<dbReference type="Proteomes" id="UP001212152">
    <property type="component" value="Unassembled WGS sequence"/>
</dbReference>
<comment type="catalytic activity">
    <reaction evidence="1 7">
        <text>Endohydrolysis of (1-&gt;5)-alpha-arabinofuranosidic linkages in (1-&gt;5)-arabinans.</text>
        <dbReference type="EC" id="3.2.1.99"/>
    </reaction>
</comment>
<dbReference type="Gene3D" id="2.115.10.20">
    <property type="entry name" value="Glycosyl hydrolase domain, family 43"/>
    <property type="match status" value="1"/>
</dbReference>
<gene>
    <name evidence="11" type="ORF">HDU87_003549</name>
</gene>
<dbReference type="GO" id="GO:0046558">
    <property type="term" value="F:arabinan endo-1,5-alpha-L-arabinosidase activity"/>
    <property type="evidence" value="ECO:0007669"/>
    <property type="project" value="UniProtKB-EC"/>
</dbReference>
<dbReference type="InterPro" id="IPR023296">
    <property type="entry name" value="Glyco_hydro_beta-prop_sf"/>
</dbReference>
<dbReference type="CDD" id="cd08998">
    <property type="entry name" value="GH43_Arb43a-like"/>
    <property type="match status" value="1"/>
</dbReference>
<feature type="active site" description="Proton acceptor" evidence="8">
    <location>
        <position position="54"/>
    </location>
</feature>
<evidence type="ECO:0000256" key="9">
    <source>
        <dbReference type="PIRSR" id="PIRSR606710-2"/>
    </source>
</evidence>
<dbReference type="GO" id="GO:0005975">
    <property type="term" value="P:carbohydrate metabolic process"/>
    <property type="evidence" value="ECO:0007669"/>
    <property type="project" value="InterPro"/>
</dbReference>
<comment type="pathway">
    <text evidence="2 7">Glycan metabolism; L-arabinan degradation.</text>
</comment>
<keyword evidence="6 7" id="KW-0326">Glycosidase</keyword>
<feature type="chain" id="PRO_5042024178" description="Arabinan endo-1,5-alpha-L-arabinosidase" evidence="10">
    <location>
        <begin position="24"/>
        <end position="331"/>
    </location>
</feature>
<evidence type="ECO:0000313" key="12">
    <source>
        <dbReference type="Proteomes" id="UP001212152"/>
    </source>
</evidence>
<keyword evidence="10" id="KW-0732">Signal</keyword>
<proteinExistence type="inferred from homology"/>
<dbReference type="InterPro" id="IPR006710">
    <property type="entry name" value="Glyco_hydro_43"/>
</dbReference>
<evidence type="ECO:0000256" key="3">
    <source>
        <dbReference type="ARBA" id="ARBA00009865"/>
    </source>
</evidence>
<organism evidence="11 12">
    <name type="scientific">Geranomyces variabilis</name>
    <dbReference type="NCBI Taxonomy" id="109894"/>
    <lineage>
        <taxon>Eukaryota</taxon>
        <taxon>Fungi</taxon>
        <taxon>Fungi incertae sedis</taxon>
        <taxon>Chytridiomycota</taxon>
        <taxon>Chytridiomycota incertae sedis</taxon>
        <taxon>Chytridiomycetes</taxon>
        <taxon>Spizellomycetales</taxon>
        <taxon>Powellomycetaceae</taxon>
        <taxon>Geranomyces</taxon>
    </lineage>
</organism>
<evidence type="ECO:0000256" key="8">
    <source>
        <dbReference type="PIRSR" id="PIRSR606710-1"/>
    </source>
</evidence>
<feature type="active site" description="Proton donor" evidence="8">
    <location>
        <position position="221"/>
    </location>
</feature>
<keyword evidence="12" id="KW-1185">Reference proteome</keyword>
<comment type="similarity">
    <text evidence="3 7">Belongs to the glycosyl hydrolase 43 family.</text>
</comment>
<feature type="site" description="Important for catalytic activity, responsible for pKa modulation of the active site Glu and correct orientation of both the proton donor and substrate" evidence="9">
    <location>
        <position position="168"/>
    </location>
</feature>
<dbReference type="EC" id="3.2.1.99" evidence="4 7"/>
<feature type="signal peptide" evidence="10">
    <location>
        <begin position="1"/>
        <end position="23"/>
    </location>
</feature>
<comment type="caution">
    <text evidence="11">The sequence shown here is derived from an EMBL/GenBank/DDBJ whole genome shotgun (WGS) entry which is preliminary data.</text>
</comment>
<dbReference type="PIRSF" id="PIRSF026534">
    <property type="entry name" value="Endo_alpha-L-arabinosidase"/>
    <property type="match status" value="1"/>
</dbReference>
<dbReference type="EMBL" id="JADGJQ010000026">
    <property type="protein sequence ID" value="KAJ3178475.1"/>
    <property type="molecule type" value="Genomic_DNA"/>
</dbReference>
<evidence type="ECO:0000256" key="1">
    <source>
        <dbReference type="ARBA" id="ARBA00000375"/>
    </source>
</evidence>
<evidence type="ECO:0000256" key="10">
    <source>
        <dbReference type="SAM" id="SignalP"/>
    </source>
</evidence>
<dbReference type="PANTHER" id="PTHR43301">
    <property type="entry name" value="ARABINAN ENDO-1,5-ALPHA-L-ARABINOSIDASE"/>
    <property type="match status" value="1"/>
</dbReference>
<evidence type="ECO:0000256" key="2">
    <source>
        <dbReference type="ARBA" id="ARBA00004834"/>
    </source>
</evidence>
<dbReference type="SUPFAM" id="SSF75005">
    <property type="entry name" value="Arabinanase/levansucrase/invertase"/>
    <property type="match status" value="1"/>
</dbReference>
<dbReference type="InterPro" id="IPR016840">
    <property type="entry name" value="Glyco_hydro_43_endo_a_Ara-ase"/>
</dbReference>
<dbReference type="PANTHER" id="PTHR43301:SF3">
    <property type="entry name" value="ARABINAN ENDO-1,5-ALPHA-L-ARABINOSIDASE A-RELATED"/>
    <property type="match status" value="1"/>
</dbReference>
<dbReference type="Pfam" id="PF04616">
    <property type="entry name" value="Glyco_hydro_43"/>
    <property type="match status" value="1"/>
</dbReference>